<dbReference type="SUPFAM" id="SSF48726">
    <property type="entry name" value="Immunoglobulin"/>
    <property type="match status" value="3"/>
</dbReference>
<dbReference type="AlphaFoldDB" id="A0A8J7NYI9"/>
<dbReference type="EMBL" id="JAAWVO010059094">
    <property type="protein sequence ID" value="MBN3322182.1"/>
    <property type="molecule type" value="Genomic_DNA"/>
</dbReference>
<dbReference type="PROSITE" id="PS50835">
    <property type="entry name" value="IG_LIKE"/>
    <property type="match status" value="3"/>
</dbReference>
<dbReference type="Gene3D" id="2.60.40.10">
    <property type="entry name" value="Immunoglobulins"/>
    <property type="match status" value="3"/>
</dbReference>
<dbReference type="FunFam" id="2.60.40.10:FF:001897">
    <property type="entry name" value="Uncharacterized protein"/>
    <property type="match status" value="3"/>
</dbReference>
<dbReference type="SMART" id="SM00408">
    <property type="entry name" value="IGc2"/>
    <property type="match status" value="3"/>
</dbReference>
<dbReference type="InterPro" id="IPR013783">
    <property type="entry name" value="Ig-like_fold"/>
</dbReference>
<keyword evidence="1" id="KW-0732">Signal</keyword>
<sequence length="468" mass="50688">ELPFMATEPTATMTFITIFIWTLLIFVQESSGQITVTQTPAVKTVLPGQTVTVSCKTSPAVYGNNHLAWYQQKAGEAPKLLIYLATTRQSGIPERFSGSGSGTDFTLTITGVQAEDAADYYCQSLHYPNSKYLFTQCYTAVQKPPSAALYSDCTAAAETYSTAESSGQVTVTQTPTVKSVLSGQTVTVSCKTSPAVYVYNSKHYLAWYQQKDGEAPKLLIYDASSRYTGIPERFSGSGSGTDFTLTITGVQPEDAGDYYCQSYHSGGVFTQCYTAVQKPPSAGLYSDCTAAAGTSCSGQVTVTQTPTVKSVLSGQTVTVSCKTSTAVYDNNCLHWYQQKAGEAPKLLIYDASSRYTGIPERFSGSGSGTDFTLTITRVQAEDAADYYCQSFHSGPVFTQCYTAVQKPPSAGLHSDCTAAAGTYCRCTYKFILIIIIAYTYIEHFWTLHSKRFTGNGDPLHHHQWAAST</sequence>
<keyword evidence="4" id="KW-1185">Reference proteome</keyword>
<protein>
    <submittedName>
        <fullName evidence="3">KV401 protein</fullName>
    </submittedName>
</protein>
<dbReference type="Pfam" id="PF07686">
    <property type="entry name" value="V-set"/>
    <property type="match status" value="3"/>
</dbReference>
<dbReference type="InterPro" id="IPR007110">
    <property type="entry name" value="Ig-like_dom"/>
</dbReference>
<feature type="signal peptide" evidence="1">
    <location>
        <begin position="1"/>
        <end position="32"/>
    </location>
</feature>
<organism evidence="3 4">
    <name type="scientific">Atractosteus spatula</name>
    <name type="common">Alligator gar</name>
    <name type="synonym">Lepisosteus spatula</name>
    <dbReference type="NCBI Taxonomy" id="7917"/>
    <lineage>
        <taxon>Eukaryota</taxon>
        <taxon>Metazoa</taxon>
        <taxon>Chordata</taxon>
        <taxon>Craniata</taxon>
        <taxon>Vertebrata</taxon>
        <taxon>Euteleostomi</taxon>
        <taxon>Actinopterygii</taxon>
        <taxon>Neopterygii</taxon>
        <taxon>Holostei</taxon>
        <taxon>Semionotiformes</taxon>
        <taxon>Lepisosteidae</taxon>
        <taxon>Atractosteus</taxon>
    </lineage>
</organism>
<dbReference type="SMART" id="SM00409">
    <property type="entry name" value="IG"/>
    <property type="match status" value="3"/>
</dbReference>
<dbReference type="InterPro" id="IPR003599">
    <property type="entry name" value="Ig_sub"/>
</dbReference>
<dbReference type="Proteomes" id="UP000736164">
    <property type="component" value="Unassembled WGS sequence"/>
</dbReference>
<feature type="domain" description="Ig-like" evidence="2">
    <location>
        <begin position="300"/>
        <end position="393"/>
    </location>
</feature>
<reference evidence="3" key="1">
    <citation type="journal article" date="2021" name="Cell">
        <title>Tracing the genetic footprints of vertebrate landing in non-teleost ray-finned fishes.</title>
        <authorList>
            <person name="Bi X."/>
            <person name="Wang K."/>
            <person name="Yang L."/>
            <person name="Pan H."/>
            <person name="Jiang H."/>
            <person name="Wei Q."/>
            <person name="Fang M."/>
            <person name="Yu H."/>
            <person name="Zhu C."/>
            <person name="Cai Y."/>
            <person name="He Y."/>
            <person name="Gan X."/>
            <person name="Zeng H."/>
            <person name="Yu D."/>
            <person name="Zhu Y."/>
            <person name="Jiang H."/>
            <person name="Qiu Q."/>
            <person name="Yang H."/>
            <person name="Zhang Y.E."/>
            <person name="Wang W."/>
            <person name="Zhu M."/>
            <person name="He S."/>
            <person name="Zhang G."/>
        </authorList>
    </citation>
    <scope>NUCLEOTIDE SEQUENCE</scope>
    <source>
        <strain evidence="3">Allg_001</strain>
    </source>
</reference>
<comment type="caution">
    <text evidence="3">The sequence shown here is derived from an EMBL/GenBank/DDBJ whole genome shotgun (WGS) entry which is preliminary data.</text>
</comment>
<dbReference type="InterPro" id="IPR003598">
    <property type="entry name" value="Ig_sub2"/>
</dbReference>
<feature type="chain" id="PRO_5035325774" evidence="1">
    <location>
        <begin position="33"/>
        <end position="468"/>
    </location>
</feature>
<dbReference type="InterPro" id="IPR013106">
    <property type="entry name" value="Ig_V-set"/>
</dbReference>
<dbReference type="InterPro" id="IPR050150">
    <property type="entry name" value="IgV_Light_Chain"/>
</dbReference>
<feature type="non-terminal residue" evidence="3">
    <location>
        <position position="1"/>
    </location>
</feature>
<dbReference type="SMART" id="SM00406">
    <property type="entry name" value="IGv"/>
    <property type="match status" value="3"/>
</dbReference>
<evidence type="ECO:0000259" key="2">
    <source>
        <dbReference type="PROSITE" id="PS50835"/>
    </source>
</evidence>
<evidence type="ECO:0000313" key="4">
    <source>
        <dbReference type="Proteomes" id="UP000736164"/>
    </source>
</evidence>
<feature type="domain" description="Ig-like" evidence="2">
    <location>
        <begin position="169"/>
        <end position="265"/>
    </location>
</feature>
<name>A0A8J7NYI9_ATRSP</name>
<evidence type="ECO:0000313" key="3">
    <source>
        <dbReference type="EMBL" id="MBN3322182.1"/>
    </source>
</evidence>
<evidence type="ECO:0000256" key="1">
    <source>
        <dbReference type="SAM" id="SignalP"/>
    </source>
</evidence>
<gene>
    <name evidence="3" type="primary">Igkv41_25</name>
    <name evidence="3" type="ORF">GTO95_0010455</name>
</gene>
<proteinExistence type="predicted"/>
<dbReference type="InterPro" id="IPR036179">
    <property type="entry name" value="Ig-like_dom_sf"/>
</dbReference>
<feature type="non-terminal residue" evidence="3">
    <location>
        <position position="468"/>
    </location>
</feature>
<accession>A0A8J7NYI9</accession>
<feature type="domain" description="Ig-like" evidence="2">
    <location>
        <begin position="34"/>
        <end position="134"/>
    </location>
</feature>
<dbReference type="PANTHER" id="PTHR23267">
    <property type="entry name" value="IMMUNOGLOBULIN LIGHT CHAIN"/>
    <property type="match status" value="1"/>
</dbReference>